<reference evidence="1 2" key="1">
    <citation type="journal article" date="2023" name="Plants (Basel)">
        <title>Bridging the Gap: Combining Genomics and Transcriptomics Approaches to Understand Stylosanthes scabra, an Orphan Legume from the Brazilian Caatinga.</title>
        <authorList>
            <person name="Ferreira-Neto J.R.C."/>
            <person name="da Silva M.D."/>
            <person name="Binneck E."/>
            <person name="de Melo N.F."/>
            <person name="da Silva R.H."/>
            <person name="de Melo A.L.T.M."/>
            <person name="Pandolfi V."/>
            <person name="Bustamante F.O."/>
            <person name="Brasileiro-Vidal A.C."/>
            <person name="Benko-Iseppon A.M."/>
        </authorList>
    </citation>
    <scope>NUCLEOTIDE SEQUENCE [LARGE SCALE GENOMIC DNA]</scope>
    <source>
        <tissue evidence="1">Leaves</tissue>
    </source>
</reference>
<gene>
    <name evidence="1" type="ORF">PIB30_112524</name>
</gene>
<evidence type="ECO:0000313" key="2">
    <source>
        <dbReference type="Proteomes" id="UP001341840"/>
    </source>
</evidence>
<keyword evidence="2" id="KW-1185">Reference proteome</keyword>
<organism evidence="1 2">
    <name type="scientific">Stylosanthes scabra</name>
    <dbReference type="NCBI Taxonomy" id="79078"/>
    <lineage>
        <taxon>Eukaryota</taxon>
        <taxon>Viridiplantae</taxon>
        <taxon>Streptophyta</taxon>
        <taxon>Embryophyta</taxon>
        <taxon>Tracheophyta</taxon>
        <taxon>Spermatophyta</taxon>
        <taxon>Magnoliopsida</taxon>
        <taxon>eudicotyledons</taxon>
        <taxon>Gunneridae</taxon>
        <taxon>Pentapetalae</taxon>
        <taxon>rosids</taxon>
        <taxon>fabids</taxon>
        <taxon>Fabales</taxon>
        <taxon>Fabaceae</taxon>
        <taxon>Papilionoideae</taxon>
        <taxon>50 kb inversion clade</taxon>
        <taxon>dalbergioids sensu lato</taxon>
        <taxon>Dalbergieae</taxon>
        <taxon>Pterocarpus clade</taxon>
        <taxon>Stylosanthes</taxon>
    </lineage>
</organism>
<accession>A0ABU6VZ81</accession>
<proteinExistence type="predicted"/>
<name>A0ABU6VZ81_9FABA</name>
<comment type="caution">
    <text evidence="1">The sequence shown here is derived from an EMBL/GenBank/DDBJ whole genome shotgun (WGS) entry which is preliminary data.</text>
</comment>
<evidence type="ECO:0000313" key="1">
    <source>
        <dbReference type="EMBL" id="MED6178966.1"/>
    </source>
</evidence>
<protein>
    <submittedName>
        <fullName evidence="1">Uncharacterized protein</fullName>
    </submittedName>
</protein>
<feature type="non-terminal residue" evidence="1">
    <location>
        <position position="95"/>
    </location>
</feature>
<dbReference type="Proteomes" id="UP001341840">
    <property type="component" value="Unassembled WGS sequence"/>
</dbReference>
<dbReference type="EMBL" id="JASCZI010159180">
    <property type="protein sequence ID" value="MED6178966.1"/>
    <property type="molecule type" value="Genomic_DNA"/>
</dbReference>
<sequence>MHLGVPIDESPDSGTLRSWGEFFQKDIWQWYSDLLGVVPNGYVGTTKYNIKLRWLRTRLQEMPLDAASDVLVQYARCYILYLLGGVLMPDKANNM</sequence>